<accession>A0ABY8EF98</accession>
<feature type="transmembrane region" description="Helical" evidence="2">
    <location>
        <begin position="369"/>
        <end position="389"/>
    </location>
</feature>
<dbReference type="SMART" id="SM01080">
    <property type="entry name" value="CHASE2"/>
    <property type="match status" value="1"/>
</dbReference>
<name>A0ABY8EF98_9FIRM</name>
<dbReference type="PANTHER" id="PTHR43081">
    <property type="entry name" value="ADENYLATE CYCLASE, TERMINAL-DIFFERENTIATION SPECIFIC-RELATED"/>
    <property type="match status" value="1"/>
</dbReference>
<dbReference type="InterPro" id="IPR007890">
    <property type="entry name" value="CHASE2"/>
</dbReference>
<dbReference type="SUPFAM" id="SSF55073">
    <property type="entry name" value="Nucleotide cyclase"/>
    <property type="match status" value="1"/>
</dbReference>
<dbReference type="CDD" id="cd07302">
    <property type="entry name" value="CHD"/>
    <property type="match status" value="1"/>
</dbReference>
<dbReference type="SMART" id="SM00044">
    <property type="entry name" value="CYCc"/>
    <property type="match status" value="1"/>
</dbReference>
<dbReference type="PANTHER" id="PTHR43081:SF1">
    <property type="entry name" value="ADENYLATE CYCLASE, TERMINAL-DIFFERENTIATION SPECIFIC"/>
    <property type="match status" value="1"/>
</dbReference>
<keyword evidence="2" id="KW-0472">Membrane</keyword>
<feature type="transmembrane region" description="Helical" evidence="2">
    <location>
        <begin position="341"/>
        <end position="357"/>
    </location>
</feature>
<comment type="similarity">
    <text evidence="1">Belongs to the adenylyl cyclase class-3 family.</text>
</comment>
<evidence type="ECO:0000256" key="1">
    <source>
        <dbReference type="ARBA" id="ARBA00005381"/>
    </source>
</evidence>
<feature type="domain" description="Guanylate cyclase" evidence="3">
    <location>
        <begin position="432"/>
        <end position="564"/>
    </location>
</feature>
<dbReference type="Pfam" id="PF00211">
    <property type="entry name" value="Guanylate_cyc"/>
    <property type="match status" value="1"/>
</dbReference>
<keyword evidence="2" id="KW-0812">Transmembrane</keyword>
<sequence>MKRKSLYIVLSLFIFFAVFSYFDSFEYVESKLGDAIFTRSKLKNKSEMSKVDTSNIIIIGIDDLSLEKLGQWPWPRSYHAKLVDIISKGNPAAIGIDIIFSESSNDINEDIAFAKAIEKSNKVVLSQYGIFEETSKLGQINAYDLIEPIEDLKNKASVGHINVFTDKDGVVRRELVDFKYENEDIKSFDYQIYNKYLESTKKDVDKIKVSKDKSNRRYINFVGKARDNIADITRNTDDLYTIPYKFKYIPFSAVLEDQIYPEIFKDKIVLIGPYTLGIDDYYYTPMDTQERIYGVEIHANIIQSYIDNSFKQNIPDHFNIIILLIFSLIGFILFEIKRQTKVMFVVIPCIYIYIYIAKRMYNQGVRIQLIYPIGLLISVYVVLWILNYISEIIERKRITNIFGKYVAPQVVNEIIKGGEDVLKLGGTRREITTLFVDIRGFTPLSEKAQAEEVIHILNDYLELCEESVFKNGGTVDKFIGDATMAIFNAPLDLNEHAFKAVKTAWDMKIGSQILQDTLQERFGHTVQFGIGINTGDAVVGNIGSKHRMDYTAIGDSVNTAARLESNAKGGQILMSKDTYEMVKDKIEAKYLGEIKVKGKVNGVLIYELEGIKEEYEEM</sequence>
<dbReference type="InterPro" id="IPR050697">
    <property type="entry name" value="Adenylyl/Guanylyl_Cyclase_3/4"/>
</dbReference>
<dbReference type="EMBL" id="CP120733">
    <property type="protein sequence ID" value="WFD10525.1"/>
    <property type="molecule type" value="Genomic_DNA"/>
</dbReference>
<evidence type="ECO:0000259" key="3">
    <source>
        <dbReference type="PROSITE" id="PS50125"/>
    </source>
</evidence>
<dbReference type="Gene3D" id="3.30.70.1230">
    <property type="entry name" value="Nucleotide cyclase"/>
    <property type="match status" value="1"/>
</dbReference>
<organism evidence="4 5">
    <name type="scientific">Tepidibacter hydrothermalis</name>
    <dbReference type="NCBI Taxonomy" id="3036126"/>
    <lineage>
        <taxon>Bacteria</taxon>
        <taxon>Bacillati</taxon>
        <taxon>Bacillota</taxon>
        <taxon>Clostridia</taxon>
        <taxon>Peptostreptococcales</taxon>
        <taxon>Peptostreptococcaceae</taxon>
        <taxon>Tepidibacter</taxon>
    </lineage>
</organism>
<keyword evidence="2" id="KW-1133">Transmembrane helix</keyword>
<reference evidence="4 5" key="1">
    <citation type="submission" date="2023-03" db="EMBL/GenBank/DDBJ databases">
        <title>Complete genome sequence of Tepidibacter sp. SWIR-1, isolated from a deep-sea hydrothermal vent.</title>
        <authorList>
            <person name="Li X."/>
        </authorList>
    </citation>
    <scope>NUCLEOTIDE SEQUENCE [LARGE SCALE GENOMIC DNA]</scope>
    <source>
        <strain evidence="4 5">SWIR-1</strain>
    </source>
</reference>
<dbReference type="InterPro" id="IPR029787">
    <property type="entry name" value="Nucleotide_cyclase"/>
</dbReference>
<evidence type="ECO:0000313" key="5">
    <source>
        <dbReference type="Proteomes" id="UP001222800"/>
    </source>
</evidence>
<evidence type="ECO:0000313" key="4">
    <source>
        <dbReference type="EMBL" id="WFD10525.1"/>
    </source>
</evidence>
<keyword evidence="5" id="KW-1185">Reference proteome</keyword>
<dbReference type="RefSeq" id="WP_277732492.1">
    <property type="nucleotide sequence ID" value="NZ_CP120733.1"/>
</dbReference>
<proteinExistence type="inferred from homology"/>
<dbReference type="Pfam" id="PF05226">
    <property type="entry name" value="CHASE2"/>
    <property type="match status" value="1"/>
</dbReference>
<feature type="transmembrane region" description="Helical" evidence="2">
    <location>
        <begin position="317"/>
        <end position="334"/>
    </location>
</feature>
<evidence type="ECO:0000256" key="2">
    <source>
        <dbReference type="SAM" id="Phobius"/>
    </source>
</evidence>
<dbReference type="PROSITE" id="PS50125">
    <property type="entry name" value="GUANYLATE_CYCLASE_2"/>
    <property type="match status" value="1"/>
</dbReference>
<dbReference type="InterPro" id="IPR001054">
    <property type="entry name" value="A/G_cyclase"/>
</dbReference>
<protein>
    <submittedName>
        <fullName evidence="4">Adenylate/guanylate cyclase domain-containing protein</fullName>
    </submittedName>
</protein>
<gene>
    <name evidence="4" type="ORF">P4S50_00195</name>
</gene>
<dbReference type="Proteomes" id="UP001222800">
    <property type="component" value="Chromosome"/>
</dbReference>